<evidence type="ECO:0000313" key="1">
    <source>
        <dbReference type="Ensembl" id="ENSCSAP00000019231.1"/>
    </source>
</evidence>
<organism evidence="1 2">
    <name type="scientific">Chlorocebus sabaeus</name>
    <name type="common">Green monkey</name>
    <name type="synonym">Simia sabaea</name>
    <dbReference type="NCBI Taxonomy" id="60711"/>
    <lineage>
        <taxon>Eukaryota</taxon>
        <taxon>Metazoa</taxon>
        <taxon>Chordata</taxon>
        <taxon>Craniata</taxon>
        <taxon>Vertebrata</taxon>
        <taxon>Euteleostomi</taxon>
        <taxon>Mammalia</taxon>
        <taxon>Eutheria</taxon>
        <taxon>Euarchontoglires</taxon>
        <taxon>Primates</taxon>
        <taxon>Haplorrhini</taxon>
        <taxon>Catarrhini</taxon>
        <taxon>Cercopithecidae</taxon>
        <taxon>Cercopithecinae</taxon>
        <taxon>Chlorocebus</taxon>
    </lineage>
</organism>
<name>A0A0D9SEE2_CHLSB</name>
<evidence type="ECO:0000313" key="2">
    <source>
        <dbReference type="Proteomes" id="UP000029965"/>
    </source>
</evidence>
<protein>
    <submittedName>
        <fullName evidence="1">Uncharacterized protein</fullName>
    </submittedName>
</protein>
<dbReference type="EMBL" id="AQIB01139244">
    <property type="status" value="NOT_ANNOTATED_CDS"/>
    <property type="molecule type" value="Genomic_DNA"/>
</dbReference>
<sequence length="62" mass="6944">MPEKTKRMFQPRSAPTGMQRLELSPAHGIMSLCSSSTWGAHQMPHRALFTNITSLLHKLLSP</sequence>
<dbReference type="eggNOG" id="ENOG502RWUM">
    <property type="taxonomic scope" value="Eukaryota"/>
</dbReference>
<keyword evidence="2" id="KW-1185">Reference proteome</keyword>
<reference evidence="1" key="3">
    <citation type="submission" date="2025-09" db="UniProtKB">
        <authorList>
            <consortium name="Ensembl"/>
        </authorList>
    </citation>
    <scope>IDENTIFICATION</scope>
</reference>
<dbReference type="AlphaFoldDB" id="A0A0D9SEE2"/>
<proteinExistence type="predicted"/>
<accession>A0A0D9SEE2</accession>
<dbReference type="Bgee" id="ENSCSAG00000019736">
    <property type="expression patterns" value="Expressed in blood and 5 other cell types or tissues"/>
</dbReference>
<dbReference type="Ensembl" id="ENSCSAT00000019826.1">
    <property type="protein sequence ID" value="ENSCSAP00000019231.1"/>
    <property type="gene ID" value="ENSCSAG00000019736.1"/>
</dbReference>
<dbReference type="Proteomes" id="UP000029965">
    <property type="component" value="Chromosome 26"/>
</dbReference>
<reference evidence="1 2" key="1">
    <citation type="submission" date="2014-03" db="EMBL/GenBank/DDBJ databases">
        <authorList>
            <person name="Warren W."/>
            <person name="Wilson R.K."/>
        </authorList>
    </citation>
    <scope>NUCLEOTIDE SEQUENCE</scope>
</reference>
<reference evidence="1" key="2">
    <citation type="submission" date="2025-08" db="UniProtKB">
        <authorList>
            <consortium name="Ensembl"/>
        </authorList>
    </citation>
    <scope>IDENTIFICATION</scope>
</reference>